<sequence length="124" mass="13909">MVLLLHQLVDRSTGNTIGRGLVANRRRRLPPHRHHHLPPQTVHQLELVGQRTPLFTQPGEQRRVHRLARRRFTDSAGGVIRARPGLSRRVLEAVRLTPPRAALPGVITGVTLPAATRQTVPTRH</sequence>
<reference evidence="1 2" key="1">
    <citation type="submission" date="2024-08" db="EMBL/GenBank/DDBJ databases">
        <title>Whole-genome sequencing of halo(alkali)philic microorganisms from hypersaline lakes.</title>
        <authorList>
            <person name="Sorokin D.Y."/>
            <person name="Merkel A.Y."/>
            <person name="Messina E."/>
            <person name="Yakimov M."/>
        </authorList>
    </citation>
    <scope>NUCLEOTIDE SEQUENCE [LARGE SCALE GENOMIC DNA]</scope>
    <source>
        <strain evidence="1 2">AB-hyl4</strain>
    </source>
</reference>
<gene>
    <name evidence="1" type="ORF">ACERK3_12275</name>
</gene>
<protein>
    <submittedName>
        <fullName evidence="1">Uncharacterized protein</fullName>
    </submittedName>
</protein>
<dbReference type="EMBL" id="JBGUBD010000006">
    <property type="protein sequence ID" value="MFA9479059.1"/>
    <property type="molecule type" value="Genomic_DNA"/>
</dbReference>
<dbReference type="Proteomes" id="UP001575105">
    <property type="component" value="Unassembled WGS sequence"/>
</dbReference>
<keyword evidence="2" id="KW-1185">Reference proteome</keyword>
<evidence type="ECO:0000313" key="1">
    <source>
        <dbReference type="EMBL" id="MFA9479059.1"/>
    </source>
</evidence>
<accession>A0ABV4U631</accession>
<dbReference type="RefSeq" id="WP_425345975.1">
    <property type="nucleotide sequence ID" value="NZ_JBGUBD010000006.1"/>
</dbReference>
<organism evidence="1 2">
    <name type="scientific">Natronomicrosphaera hydrolytica</name>
    <dbReference type="NCBI Taxonomy" id="3242702"/>
    <lineage>
        <taxon>Bacteria</taxon>
        <taxon>Pseudomonadati</taxon>
        <taxon>Planctomycetota</taxon>
        <taxon>Phycisphaerae</taxon>
        <taxon>Phycisphaerales</taxon>
        <taxon>Phycisphaeraceae</taxon>
        <taxon>Natronomicrosphaera</taxon>
    </lineage>
</organism>
<name>A0ABV4U631_9BACT</name>
<evidence type="ECO:0000313" key="2">
    <source>
        <dbReference type="Proteomes" id="UP001575105"/>
    </source>
</evidence>
<comment type="caution">
    <text evidence="1">The sequence shown here is derived from an EMBL/GenBank/DDBJ whole genome shotgun (WGS) entry which is preliminary data.</text>
</comment>
<proteinExistence type="predicted"/>